<dbReference type="SUPFAM" id="SSF46785">
    <property type="entry name" value="Winged helix' DNA-binding domain"/>
    <property type="match status" value="1"/>
</dbReference>
<organism evidence="1 2">
    <name type="scientific">Isoptericola dokdonensis DS-3</name>
    <dbReference type="NCBI Taxonomy" id="1300344"/>
    <lineage>
        <taxon>Bacteria</taxon>
        <taxon>Bacillati</taxon>
        <taxon>Actinomycetota</taxon>
        <taxon>Actinomycetes</taxon>
        <taxon>Micrococcales</taxon>
        <taxon>Promicromonosporaceae</taxon>
        <taxon>Isoptericola</taxon>
    </lineage>
</organism>
<name>A0A161I0P3_9MICO</name>
<gene>
    <name evidence="1" type="ORF">I598_3088</name>
</gene>
<reference evidence="1 2" key="1">
    <citation type="submission" date="2016-01" db="EMBL/GenBank/DDBJ databases">
        <title>Complete genome sequence of a soil Actinobacterium, Isoptericola dokdonensis DS-3.</title>
        <authorList>
            <person name="Kwon S.-K."/>
            <person name="Kim J.F."/>
        </authorList>
    </citation>
    <scope>NUCLEOTIDE SEQUENCE [LARGE SCALE GENOMIC DNA]</scope>
    <source>
        <strain evidence="1 2">DS-3</strain>
    </source>
</reference>
<dbReference type="PATRIC" id="fig|1300344.3.peg.3107"/>
<dbReference type="KEGG" id="ido:I598_3088"/>
<keyword evidence="2" id="KW-1185">Reference proteome</keyword>
<dbReference type="AlphaFoldDB" id="A0A161I0P3"/>
<evidence type="ECO:0000313" key="2">
    <source>
        <dbReference type="Proteomes" id="UP000076794"/>
    </source>
</evidence>
<dbReference type="Proteomes" id="UP000076794">
    <property type="component" value="Chromosome"/>
</dbReference>
<dbReference type="EMBL" id="CP014209">
    <property type="protein sequence ID" value="ANC32603.1"/>
    <property type="molecule type" value="Genomic_DNA"/>
</dbReference>
<proteinExistence type="predicted"/>
<evidence type="ECO:0000313" key="1">
    <source>
        <dbReference type="EMBL" id="ANC32603.1"/>
    </source>
</evidence>
<accession>A0A161I0P3</accession>
<dbReference type="STRING" id="1300344.I598_3088"/>
<protein>
    <recommendedName>
        <fullName evidence="3">HTH iclR-type domain-containing protein</fullName>
    </recommendedName>
</protein>
<evidence type="ECO:0008006" key="3">
    <source>
        <dbReference type="Google" id="ProtNLM"/>
    </source>
</evidence>
<sequence>MSDSDADGALVVARYISPGTRERLDARGISTFDAAGNVHIRSDDPGLFISSQGAKADPWRGPGRRRDTLRGEPAARVVRTLVDRRGPWRVRRLIEASGASTGSVYRVVELLEAEALITRDGNEFVVPEWHRLLRRWAEDYAFQTTNRVSRWIAPRGLDDAMGRLVESGDPTYAVSGSVAAAAWEEYAPARSLWVYSASPGALADAIGLRRVDAGANVLIAEPAYAVAFDGVTTSGTDQLRRVAPAQAVADLLNGPGRAPSEGEHLMDWMERNERAWRLE</sequence>
<dbReference type="InterPro" id="IPR036390">
    <property type="entry name" value="WH_DNA-bd_sf"/>
</dbReference>